<reference evidence="5 6" key="1">
    <citation type="submission" date="2021-03" db="EMBL/GenBank/DDBJ databases">
        <title>Genomic Encyclopedia of Type Strains, Phase IV (KMG-IV): sequencing the most valuable type-strain genomes for metagenomic binning, comparative biology and taxonomic classification.</title>
        <authorList>
            <person name="Goeker M."/>
        </authorList>
    </citation>
    <scope>NUCLEOTIDE SEQUENCE [LARGE SCALE GENOMIC DNA]</scope>
    <source>
        <strain evidence="5 6">DSM 27512</strain>
    </source>
</reference>
<comment type="caution">
    <text evidence="5">The sequence shown here is derived from an EMBL/GenBank/DDBJ whole genome shotgun (WGS) entry which is preliminary data.</text>
</comment>
<protein>
    <recommendedName>
        <fullName evidence="4">5-formyltetrahydrofolate cyclo-ligase</fullName>
        <ecNumber evidence="4">6.3.3.2</ecNumber>
    </recommendedName>
</protein>
<gene>
    <name evidence="5" type="ORF">J2Z35_001764</name>
</gene>
<keyword evidence="4" id="KW-0460">Magnesium</keyword>
<dbReference type="PANTHER" id="PTHR23407:SF1">
    <property type="entry name" value="5-FORMYLTETRAHYDROFOLATE CYCLO-LIGASE"/>
    <property type="match status" value="1"/>
</dbReference>
<keyword evidence="2 4" id="KW-0547">Nucleotide-binding</keyword>
<dbReference type="SUPFAM" id="SSF100950">
    <property type="entry name" value="NagB/RpiA/CoA transferase-like"/>
    <property type="match status" value="1"/>
</dbReference>
<comment type="similarity">
    <text evidence="1 4">Belongs to the 5-formyltetrahydrofolate cyclo-ligase family.</text>
</comment>
<dbReference type="InterPro" id="IPR002698">
    <property type="entry name" value="FTHF_cligase"/>
</dbReference>
<keyword evidence="5" id="KW-0436">Ligase</keyword>
<dbReference type="InterPro" id="IPR024185">
    <property type="entry name" value="FTHF_cligase-like_sf"/>
</dbReference>
<dbReference type="EMBL" id="JAGGLI010000019">
    <property type="protein sequence ID" value="MBP2027965.1"/>
    <property type="molecule type" value="Genomic_DNA"/>
</dbReference>
<sequence length="192" mass="22297">MDVRTRKKNLRVDAINKRDSLTSEEILKNSEKIFSKLKELPEFINAKTVMIYLNFKSEVVTDSIVDFLLSQGKKIVVPICIKEPRSLLLSHITDPKADCDIGFYGIRTPREDNVRETDPKEVDFVVVPGVAFSRDKYRLGYGGGYYDRFIKTLREDAFKCSLAFDVQIYDEVPIDRYDEKMDLIVTEREIIR</sequence>
<dbReference type="Pfam" id="PF01812">
    <property type="entry name" value="5-FTHF_cyc-lig"/>
    <property type="match status" value="1"/>
</dbReference>
<evidence type="ECO:0000256" key="3">
    <source>
        <dbReference type="ARBA" id="ARBA00022840"/>
    </source>
</evidence>
<dbReference type="RefSeq" id="WP_209661025.1">
    <property type="nucleotide sequence ID" value="NZ_JAGGLI010000019.1"/>
</dbReference>
<evidence type="ECO:0000256" key="2">
    <source>
        <dbReference type="ARBA" id="ARBA00022741"/>
    </source>
</evidence>
<dbReference type="PIRSF" id="PIRSF006806">
    <property type="entry name" value="FTHF_cligase"/>
    <property type="match status" value="1"/>
</dbReference>
<evidence type="ECO:0000256" key="4">
    <source>
        <dbReference type="RuleBase" id="RU361279"/>
    </source>
</evidence>
<organism evidence="5 6">
    <name type="scientific">Acetoanaerobium pronyense</name>
    <dbReference type="NCBI Taxonomy" id="1482736"/>
    <lineage>
        <taxon>Bacteria</taxon>
        <taxon>Bacillati</taxon>
        <taxon>Bacillota</taxon>
        <taxon>Clostridia</taxon>
        <taxon>Peptostreptococcales</taxon>
        <taxon>Filifactoraceae</taxon>
        <taxon>Acetoanaerobium</taxon>
    </lineage>
</organism>
<dbReference type="PANTHER" id="PTHR23407">
    <property type="entry name" value="ATPASE INHIBITOR/5-FORMYLTETRAHYDROFOLATE CYCLO-LIGASE"/>
    <property type="match status" value="1"/>
</dbReference>
<keyword evidence="3 4" id="KW-0067">ATP-binding</keyword>
<comment type="cofactor">
    <cofactor evidence="4">
        <name>Mg(2+)</name>
        <dbReference type="ChEBI" id="CHEBI:18420"/>
    </cofactor>
</comment>
<dbReference type="GO" id="GO:0030272">
    <property type="term" value="F:5-formyltetrahydrofolate cyclo-ligase activity"/>
    <property type="evidence" value="ECO:0007669"/>
    <property type="project" value="UniProtKB-EC"/>
</dbReference>
<keyword evidence="4" id="KW-0479">Metal-binding</keyword>
<comment type="catalytic activity">
    <reaction evidence="4">
        <text>(6S)-5-formyl-5,6,7,8-tetrahydrofolate + ATP = (6R)-5,10-methenyltetrahydrofolate + ADP + phosphate</text>
        <dbReference type="Rhea" id="RHEA:10488"/>
        <dbReference type="ChEBI" id="CHEBI:30616"/>
        <dbReference type="ChEBI" id="CHEBI:43474"/>
        <dbReference type="ChEBI" id="CHEBI:57455"/>
        <dbReference type="ChEBI" id="CHEBI:57457"/>
        <dbReference type="ChEBI" id="CHEBI:456216"/>
        <dbReference type="EC" id="6.3.3.2"/>
    </reaction>
</comment>
<accession>A0ABS4KJN7</accession>
<name>A0ABS4KJN7_9FIRM</name>
<dbReference type="Proteomes" id="UP001314903">
    <property type="component" value="Unassembled WGS sequence"/>
</dbReference>
<proteinExistence type="inferred from homology"/>
<evidence type="ECO:0000313" key="6">
    <source>
        <dbReference type="Proteomes" id="UP001314903"/>
    </source>
</evidence>
<evidence type="ECO:0000313" key="5">
    <source>
        <dbReference type="EMBL" id="MBP2027965.1"/>
    </source>
</evidence>
<dbReference type="NCBIfam" id="TIGR02727">
    <property type="entry name" value="MTHFS_bact"/>
    <property type="match status" value="1"/>
</dbReference>
<evidence type="ECO:0000256" key="1">
    <source>
        <dbReference type="ARBA" id="ARBA00010638"/>
    </source>
</evidence>
<dbReference type="EC" id="6.3.3.2" evidence="4"/>
<dbReference type="InterPro" id="IPR037171">
    <property type="entry name" value="NagB/RpiA_transferase-like"/>
</dbReference>
<dbReference type="Gene3D" id="3.40.50.10420">
    <property type="entry name" value="NagB/RpiA/CoA transferase-like"/>
    <property type="match status" value="1"/>
</dbReference>
<keyword evidence="6" id="KW-1185">Reference proteome</keyword>